<dbReference type="PANTHER" id="PTHR16057">
    <property type="entry name" value="WINS1, 2 PROTEIN"/>
    <property type="match status" value="1"/>
</dbReference>
<organism evidence="4 5">
    <name type="scientific">Mugilogobius chulae</name>
    <name type="common">yellowstripe goby</name>
    <dbReference type="NCBI Taxonomy" id="88201"/>
    <lineage>
        <taxon>Eukaryota</taxon>
        <taxon>Metazoa</taxon>
        <taxon>Chordata</taxon>
        <taxon>Craniata</taxon>
        <taxon>Vertebrata</taxon>
        <taxon>Euteleostomi</taxon>
        <taxon>Actinopterygii</taxon>
        <taxon>Neopterygii</taxon>
        <taxon>Teleostei</taxon>
        <taxon>Neoteleostei</taxon>
        <taxon>Acanthomorphata</taxon>
        <taxon>Gobiaria</taxon>
        <taxon>Gobiiformes</taxon>
        <taxon>Gobioidei</taxon>
        <taxon>Gobiidae</taxon>
        <taxon>Gobionellinae</taxon>
        <taxon>Mugilogobius</taxon>
    </lineage>
</organism>
<feature type="domain" description="Protein Lines C-terminal" evidence="3">
    <location>
        <begin position="570"/>
        <end position="605"/>
    </location>
</feature>
<accession>A0AAW0P8G6</accession>
<feature type="domain" description="Protein Lines N-terminal" evidence="2">
    <location>
        <begin position="400"/>
        <end position="504"/>
    </location>
</feature>
<evidence type="ECO:0000259" key="3">
    <source>
        <dbReference type="Pfam" id="PF14695"/>
    </source>
</evidence>
<feature type="region of interest" description="Disordered" evidence="1">
    <location>
        <begin position="24"/>
        <end position="57"/>
    </location>
</feature>
<comment type="caution">
    <text evidence="4">The sequence shown here is derived from an EMBL/GenBank/DDBJ whole genome shotgun (WGS) entry which is preliminary data.</text>
</comment>
<gene>
    <name evidence="4" type="ORF">WMY93_013186</name>
</gene>
<reference evidence="5" key="1">
    <citation type="submission" date="2024-04" db="EMBL/GenBank/DDBJ databases">
        <title>Salinicola lusitanus LLJ914,a marine bacterium isolated from the Okinawa Trough.</title>
        <authorList>
            <person name="Li J."/>
        </authorList>
    </citation>
    <scope>NUCLEOTIDE SEQUENCE [LARGE SCALE GENOMIC DNA]</scope>
</reference>
<keyword evidence="5" id="KW-1185">Reference proteome</keyword>
<dbReference type="Pfam" id="PF14694">
    <property type="entry name" value="LINES_N"/>
    <property type="match status" value="2"/>
</dbReference>
<evidence type="ECO:0008006" key="6">
    <source>
        <dbReference type="Google" id="ProtNLM"/>
    </source>
</evidence>
<evidence type="ECO:0000259" key="2">
    <source>
        <dbReference type="Pfam" id="PF14694"/>
    </source>
</evidence>
<dbReference type="Pfam" id="PF14695">
    <property type="entry name" value="LINES_C"/>
    <property type="match status" value="1"/>
</dbReference>
<proteinExistence type="predicted"/>
<dbReference type="AlphaFoldDB" id="A0AAW0P8G6"/>
<dbReference type="Proteomes" id="UP001460270">
    <property type="component" value="Unassembled WGS sequence"/>
</dbReference>
<dbReference type="PANTHER" id="PTHR16057:SF1">
    <property type="entry name" value="PROTEIN LINES HOMOLOG 1"/>
    <property type="match status" value="1"/>
</dbReference>
<dbReference type="InterPro" id="IPR029415">
    <property type="entry name" value="Lines_C"/>
</dbReference>
<evidence type="ECO:0000313" key="5">
    <source>
        <dbReference type="Proteomes" id="UP001460270"/>
    </source>
</evidence>
<name>A0AAW0P8G6_9GOBI</name>
<evidence type="ECO:0000256" key="1">
    <source>
        <dbReference type="SAM" id="MobiDB-lite"/>
    </source>
</evidence>
<dbReference type="InterPro" id="IPR032794">
    <property type="entry name" value="LINES_N"/>
</dbReference>
<dbReference type="InterPro" id="IPR024875">
    <property type="entry name" value="Protein_Lines"/>
</dbReference>
<feature type="compositionally biased region" description="Basic residues" evidence="1">
    <location>
        <begin position="41"/>
        <end position="50"/>
    </location>
</feature>
<protein>
    <recommendedName>
        <fullName evidence="6">Lines homolog 1</fullName>
    </recommendedName>
</protein>
<feature type="domain" description="Protein Lines N-terminal" evidence="2">
    <location>
        <begin position="277"/>
        <end position="366"/>
    </location>
</feature>
<evidence type="ECO:0000313" key="4">
    <source>
        <dbReference type="EMBL" id="KAK7912975.1"/>
    </source>
</evidence>
<dbReference type="EMBL" id="JBBPFD010000009">
    <property type="protein sequence ID" value="KAK7912975.1"/>
    <property type="molecule type" value="Genomic_DNA"/>
</dbReference>
<sequence length="609" mass="66672">MQCKRSRDKLLKREEDQISLEETLEETLEEQVTKVSDGASHKRTRNKKHNSRTEMTLEQPVPESLTLLDELYHCVLSADCPSLTSTRSACLLRSCLCAHGAGASAPEPGSQTLPSQTVSSPELQCVGLTVLEQLLCRLTEGKGGPDFHLFAEETWRLLQSDVLGTLLQQFDSEDNLVSHLSVMCVSAAVLYHLHHGSISAEWSQWCLQALRTSPGPPVDACVRSLTEVLRRLLKGGQHELTDKVLAEFDSSLSAFCPLLLSVDTGAGCGGWGVSMSLVVDLLEPALRRRILVLLKKALVQRAGEDWTGGHSGLRCSDICLLAESVLRVVSEGVLRGIHMEGGSFFGGTRTGGSGPSVDNVTLRACVSSCSGPWSCSVNRVSRSLSDILPVDPLAPPSGINHHCCSRLSSVFGEQDDDMMEAAKALLCIYLHHRQQETSPAPLPLWACSLGLNPHCHFLLLLRSLAFDHRVLLDFLISTETCFLEYFVRYLRLLRTDPEGFSAACSSLEVQPRTEMGNRGSVSTECALGAGQQCEVLLVDYSSSGESDTEDVERTVDTDKAQDKDTLLESAVRCLSLLLELVSRLHSKKLFPYNPNSLMKLLTETQELLI</sequence>